<evidence type="ECO:0000313" key="2">
    <source>
        <dbReference type="EMBL" id="PWF55403.1"/>
    </source>
</evidence>
<protein>
    <submittedName>
        <fullName evidence="2">Uncharacterized protein</fullName>
    </submittedName>
</protein>
<dbReference type="EMBL" id="PXWF02000027">
    <property type="protein sequence ID" value="PWF55403.1"/>
    <property type="molecule type" value="Genomic_DNA"/>
</dbReference>
<gene>
    <name evidence="2" type="ORF">C7C56_002015</name>
</gene>
<keyword evidence="3" id="KW-1185">Reference proteome</keyword>
<feature type="transmembrane region" description="Helical" evidence="1">
    <location>
        <begin position="132"/>
        <end position="151"/>
    </location>
</feature>
<dbReference type="Proteomes" id="UP000241421">
    <property type="component" value="Unassembled WGS sequence"/>
</dbReference>
<keyword evidence="1" id="KW-0472">Membrane</keyword>
<sequence length="696" mass="75066">MQRVPELNALTGDSRIRRAIESGDTFKVYRSLVLARLFRRLPAHAALLRELTAERRLFAKPLKGMPSLANYNSLGFGLVGQSERDKDGVHVALHAIVALFKVPLVPLGAYVVQGTSDQGWTVYARAPLGVFGWFYARALVLALVLLAGWGAHSAYQASRIQELVLLNGFGETVSVTIDKQSVALAPQGRLTLKVATGKVHGAASAGKGGLIDTFDHTLDGSSDIYVWNIAGAMPLLHNTLYYSKVKPAPGAPGRDVNRVHCGRQFMAFDDIDHLFTEAPESVTTSDGADHTYEQLSIATKPGTPGVMLCLGYLHGNGMEANAAKAHEALAQLQGWDYQGTSTAVLAAQSVSPAEALRVARRAVEARPDDVQIARVLQDMRDNAGESVAQLSEHRQRARKQPDSAREQYLYLSLLSGNIGQSAADAMARRFPQDPQILRSLARRKAVRADYAGASAELARLHRLSEEDAGYLIDDEARVLVALGRAPAALKLLDAALANKTSAAGPDLAADHGLVARLAGADPERFLRANYDGDADPAKLDRSRVRAGLDLLEPASAEDNVVQIALALRQDPGKALALAQRAGRFEMLALSGDQMGLLYGEAVRSGRTAVSDKLAFHARINLADRVVLHQYLRGENVNLAEIDIGIDFKAAAHFIRSRNAKLSDGERAELRSRAARGDLLQGVISTAIKQWKEPSTP</sequence>
<evidence type="ECO:0000313" key="3">
    <source>
        <dbReference type="Proteomes" id="UP000241421"/>
    </source>
</evidence>
<name>A0A2U2I6M5_9BURK</name>
<keyword evidence="1" id="KW-0812">Transmembrane</keyword>
<proteinExistence type="predicted"/>
<evidence type="ECO:0000256" key="1">
    <source>
        <dbReference type="SAM" id="Phobius"/>
    </source>
</evidence>
<comment type="caution">
    <text evidence="2">The sequence shown here is derived from an EMBL/GenBank/DDBJ whole genome shotgun (WGS) entry which is preliminary data.</text>
</comment>
<feature type="transmembrane region" description="Helical" evidence="1">
    <location>
        <begin position="91"/>
        <end position="112"/>
    </location>
</feature>
<keyword evidence="1" id="KW-1133">Transmembrane helix</keyword>
<reference evidence="2 3" key="1">
    <citation type="submission" date="2018-04" db="EMBL/GenBank/DDBJ databases">
        <title>Massilia violaceinigra sp. nov., a novel purple-pigmented bacterium isolated from Tianshan glacier, Xinjiang, China.</title>
        <authorList>
            <person name="Wang H."/>
        </authorList>
    </citation>
    <scope>NUCLEOTIDE SEQUENCE [LARGE SCALE GENOMIC DNA]</scope>
    <source>
        <strain evidence="2 3">B448-2</strain>
    </source>
</reference>
<organism evidence="2 3">
    <name type="scientific">Massilia glaciei</name>
    <dbReference type="NCBI Taxonomy" id="1524097"/>
    <lineage>
        <taxon>Bacteria</taxon>
        <taxon>Pseudomonadati</taxon>
        <taxon>Pseudomonadota</taxon>
        <taxon>Betaproteobacteria</taxon>
        <taxon>Burkholderiales</taxon>
        <taxon>Oxalobacteraceae</taxon>
        <taxon>Telluria group</taxon>
        <taxon>Massilia</taxon>
    </lineage>
</organism>
<accession>A0A2U2I6M5</accession>
<dbReference type="AlphaFoldDB" id="A0A2U2I6M5"/>